<dbReference type="EMBL" id="VWPH01000003">
    <property type="protein sequence ID" value="KAA5836064.1"/>
    <property type="molecule type" value="Genomic_DNA"/>
</dbReference>
<dbReference type="RefSeq" id="WP_150065724.1">
    <property type="nucleotide sequence ID" value="NZ_VWPH01000003.1"/>
</dbReference>
<keyword evidence="1" id="KW-0812">Transmembrane</keyword>
<evidence type="ECO:0000256" key="1">
    <source>
        <dbReference type="SAM" id="Phobius"/>
    </source>
</evidence>
<keyword evidence="1" id="KW-0472">Membrane</keyword>
<sequence length="95" mass="9874">MKTALLGAGFRLVEFLALVVLPLTLFTLIVVGRFAVTTVLPAVVLVLLAVVSGAARTAGLVLFGAVVVLRRVWAGADRLGEIAPAPRLRLGVSGR</sequence>
<keyword evidence="3" id="KW-1185">Reference proteome</keyword>
<protein>
    <submittedName>
        <fullName evidence="2">Uncharacterized protein</fullName>
    </submittedName>
</protein>
<reference evidence="2 3" key="1">
    <citation type="submission" date="2019-09" db="EMBL/GenBank/DDBJ databases">
        <title>Draft genome sequence of the thermophilic Saccharopolyspora hirsuta VKM Ac-666T.</title>
        <authorList>
            <person name="Lobastova T.G."/>
            <person name="Fokina V."/>
            <person name="Bragin E.Y."/>
            <person name="Shtratnikova V.Y."/>
            <person name="Starodumova I.P."/>
            <person name="Tarlachkov S.V."/>
            <person name="Donova M.V."/>
        </authorList>
    </citation>
    <scope>NUCLEOTIDE SEQUENCE [LARGE SCALE GENOMIC DNA]</scope>
    <source>
        <strain evidence="2 3">VKM Ac-666</strain>
    </source>
</reference>
<feature type="transmembrane region" description="Helical" evidence="1">
    <location>
        <begin position="42"/>
        <end position="69"/>
    </location>
</feature>
<dbReference type="Proteomes" id="UP000323946">
    <property type="component" value="Unassembled WGS sequence"/>
</dbReference>
<evidence type="ECO:0000313" key="3">
    <source>
        <dbReference type="Proteomes" id="UP000323946"/>
    </source>
</evidence>
<dbReference type="AlphaFoldDB" id="A0A5M7C8S8"/>
<keyword evidence="1" id="KW-1133">Transmembrane helix</keyword>
<name>A0A5M7C8S8_SACHI</name>
<evidence type="ECO:0000313" key="2">
    <source>
        <dbReference type="EMBL" id="KAA5836064.1"/>
    </source>
</evidence>
<organism evidence="2 3">
    <name type="scientific">Saccharopolyspora hirsuta</name>
    <dbReference type="NCBI Taxonomy" id="1837"/>
    <lineage>
        <taxon>Bacteria</taxon>
        <taxon>Bacillati</taxon>
        <taxon>Actinomycetota</taxon>
        <taxon>Actinomycetes</taxon>
        <taxon>Pseudonocardiales</taxon>
        <taxon>Pseudonocardiaceae</taxon>
        <taxon>Saccharopolyspora</taxon>
    </lineage>
</organism>
<feature type="transmembrane region" description="Helical" evidence="1">
    <location>
        <begin position="12"/>
        <end position="36"/>
    </location>
</feature>
<accession>A0A5M7C8S8</accession>
<proteinExistence type="predicted"/>
<comment type="caution">
    <text evidence="2">The sequence shown here is derived from an EMBL/GenBank/DDBJ whole genome shotgun (WGS) entry which is preliminary data.</text>
</comment>
<gene>
    <name evidence="2" type="ORF">F1721_06915</name>
</gene>